<proteinExistence type="predicted"/>
<protein>
    <submittedName>
        <fullName evidence="2">Hypothetical_protein</fullName>
    </submittedName>
</protein>
<dbReference type="Proteomes" id="UP001642409">
    <property type="component" value="Unassembled WGS sequence"/>
</dbReference>
<gene>
    <name evidence="1" type="ORF">HINF_LOCUS15134</name>
    <name evidence="2" type="ORF">HINF_LOCUS15142</name>
</gene>
<keyword evidence="3" id="KW-1185">Reference proteome</keyword>
<sequence>MPDKTAEKLLKTVQQMIPQTGKATIDGPNIVIHTNKTDLQKIQMNIKRIKINGTEIETSTASVEQVKQAEFRENINQRTTQNIEQYILTLQLQYLPESTAENLEIILKPKMTHCDFEILPKGDLSIKCSKDKLEEVKKTIATVKVNSVALRFTEKALK</sequence>
<evidence type="ECO:0000313" key="1">
    <source>
        <dbReference type="EMBL" id="CAL5997211.1"/>
    </source>
</evidence>
<evidence type="ECO:0000313" key="3">
    <source>
        <dbReference type="Proteomes" id="UP001642409"/>
    </source>
</evidence>
<reference evidence="2 3" key="1">
    <citation type="submission" date="2024-07" db="EMBL/GenBank/DDBJ databases">
        <authorList>
            <person name="Akdeniz Z."/>
        </authorList>
    </citation>
    <scope>NUCLEOTIDE SEQUENCE [LARGE SCALE GENOMIC DNA]</scope>
</reference>
<organism evidence="2 3">
    <name type="scientific">Hexamita inflata</name>
    <dbReference type="NCBI Taxonomy" id="28002"/>
    <lineage>
        <taxon>Eukaryota</taxon>
        <taxon>Metamonada</taxon>
        <taxon>Diplomonadida</taxon>
        <taxon>Hexamitidae</taxon>
        <taxon>Hexamitinae</taxon>
        <taxon>Hexamita</taxon>
    </lineage>
</organism>
<comment type="caution">
    <text evidence="2">The sequence shown here is derived from an EMBL/GenBank/DDBJ whole genome shotgun (WGS) entry which is preliminary data.</text>
</comment>
<evidence type="ECO:0000313" key="2">
    <source>
        <dbReference type="EMBL" id="CAL5997227.1"/>
    </source>
</evidence>
<dbReference type="EMBL" id="CAXDID020000036">
    <property type="protein sequence ID" value="CAL5997227.1"/>
    <property type="molecule type" value="Genomic_DNA"/>
</dbReference>
<name>A0ABP1HLN0_9EUKA</name>
<accession>A0ABP1HLN0</accession>
<dbReference type="EMBL" id="CAXDID020000036">
    <property type="protein sequence ID" value="CAL5997211.1"/>
    <property type="molecule type" value="Genomic_DNA"/>
</dbReference>